<proteinExistence type="predicted"/>
<evidence type="ECO:0000313" key="2">
    <source>
        <dbReference type="Proteomes" id="UP000223025"/>
    </source>
</evidence>
<accession>A0A223W0L7</accession>
<name>A0A223W0L7_9CAUD</name>
<dbReference type="RefSeq" id="YP_009611805.1">
    <property type="nucleotide sequence ID" value="NC_042013.1"/>
</dbReference>
<protein>
    <submittedName>
        <fullName evidence="1">Uncharacterized protein</fullName>
    </submittedName>
</protein>
<keyword evidence="2" id="KW-1185">Reference proteome</keyword>
<evidence type="ECO:0000313" key="1">
    <source>
        <dbReference type="EMBL" id="ASV44717.1"/>
    </source>
</evidence>
<dbReference type="Gene3D" id="3.30.2000.40">
    <property type="entry name" value="Myoviridae tail sheath stabiliser"/>
    <property type="match status" value="1"/>
</dbReference>
<sequence length="457" mass="51670">MALDYFYDGQIRNYMLQFLRIFQSIHYSVRNDSDGNPVLKKIPAKFALKDALVGAILSNNSSNTAVSFPQITAYIDNLSVSPNRRQTPNHIDQVDIVEREYDAMNNSYLKTRGATYSAKRFMPVAYDMTMKVEIWTTNDNQKHQIMEQLLVLFNPSIDIQSNTNAVDWSSLTIVELTDTLWSSRSIPIGDTTTTVDSSVLTFNVPIWINPPAKIMKYNIIEQIVTNINHMDEALVRENSDPQTAAMYWSESDLLSRIIVTPGNHLISVDNSKITLLGAYGSLKTDGGLLHDWNALIEDYGTLRPGISQIRLKTSEFIEDFETDIVGTFELDPNEPNKISWAVDPMSLPSNTLPNVKGVIDPNKTYLGTGLPLPTLGDRYIIVGEIRPSNIWGDLTADANDIIVFDGTKWVKIFDASEEENVQFILNLQSGIQYKFVKGVWEYAVNKKYPPGYWRIFL</sequence>
<organism evidence="1 2">
    <name type="scientific">Agrobacterium phage Atu_ph07</name>
    <dbReference type="NCBI Taxonomy" id="2024264"/>
    <lineage>
        <taxon>Viruses</taxon>
        <taxon>Duplodnaviria</taxon>
        <taxon>Heunggongvirae</taxon>
        <taxon>Uroviricota</taxon>
        <taxon>Caudoviricetes</taxon>
        <taxon>Polybotosvirus</taxon>
        <taxon>Polybotosvirus Atuph07</taxon>
    </lineage>
</organism>
<dbReference type="KEGG" id="vg:40088143"/>
<dbReference type="GeneID" id="40088143"/>
<dbReference type="OrthoDB" id="3686at10239"/>
<dbReference type="Pfam" id="PF16724">
    <property type="entry name" value="T4-gp15_tss"/>
    <property type="match status" value="1"/>
</dbReference>
<reference evidence="1 2" key="1">
    <citation type="submission" date="2017-06" db="EMBL/GenBank/DDBJ databases">
        <authorList>
            <person name="Kim H.J."/>
            <person name="Triplett B.A."/>
        </authorList>
    </citation>
    <scope>NUCLEOTIDE SEQUENCE [LARGE SCALE GENOMIC DNA]</scope>
</reference>
<dbReference type="InterPro" id="IPR038553">
    <property type="entry name" value="T4-gp15_tss_sf"/>
</dbReference>
<dbReference type="InterPro" id="IPR031997">
    <property type="entry name" value="T4-gp15_tss"/>
</dbReference>
<dbReference type="EMBL" id="MF403008">
    <property type="protein sequence ID" value="ASV44717.1"/>
    <property type="molecule type" value="Genomic_DNA"/>
</dbReference>
<dbReference type="Proteomes" id="UP000223025">
    <property type="component" value="Segment"/>
</dbReference>